<proteinExistence type="predicted"/>
<comment type="caution">
    <text evidence="1">The sequence shown here is derived from an EMBL/GenBank/DDBJ whole genome shotgun (WGS) entry which is preliminary data.</text>
</comment>
<organism evidence="1 2">
    <name type="scientific">Melastoma candidum</name>
    <dbReference type="NCBI Taxonomy" id="119954"/>
    <lineage>
        <taxon>Eukaryota</taxon>
        <taxon>Viridiplantae</taxon>
        <taxon>Streptophyta</taxon>
        <taxon>Embryophyta</taxon>
        <taxon>Tracheophyta</taxon>
        <taxon>Spermatophyta</taxon>
        <taxon>Magnoliopsida</taxon>
        <taxon>eudicotyledons</taxon>
        <taxon>Gunneridae</taxon>
        <taxon>Pentapetalae</taxon>
        <taxon>rosids</taxon>
        <taxon>malvids</taxon>
        <taxon>Myrtales</taxon>
        <taxon>Melastomataceae</taxon>
        <taxon>Melastomatoideae</taxon>
        <taxon>Melastomateae</taxon>
        <taxon>Melastoma</taxon>
    </lineage>
</organism>
<name>A0ACB9KY20_9MYRT</name>
<sequence>MGSLSDAQSDGDSDISESEMDDHEKKCYMELKKGKRPVLVKTAGFTCPYCPKKRKREYLYAELLQHAAGVGKSTSDKRSAKEKANHLALMRFLEKDLAHAAETSRTASDGNAPKRVKEDHADENNKGAGDFDTIVLEVKAYDELKSGKLRVKVSDVAYACPFCPNMKKNDYAHIELLQHASGVGKSSSEKRSVLEKANHLALTKYLEKDLPNAVGPSKTGNEENSPSGESHGGKYVWPWTGIVVNIPTRRAPDGRVVGESGSKLRDEYKQRGFNPKRVHPLWTFRGHSGCAVVEFGKDWPCLRNALAFEQAYEADHHGRKDWTANDEVKTGLYAWVARAEDYFSTGIVAEHLHKIGDVRTISEIEEEEARKHDKLENDLKNIIEVKNKYMQEMAVRCDETSNSLNVLIEEKDKLLQSYNEELKKMQSSSHDHFQRIFSDHEKQKLQLESHKKALELRGQELEQREAKNEVDRKMLSEEIEKNALMNSSLRLASLEQQKADDNVLKLAEEQKKQQEALHNRIIQLERQLDAKQALEMEIEQLRGTLNVMKHMEDDDDAEVLQKIEGMLKDLREKEEEYDHLQDLSQNLIIKERKINDEVQEARKELISALKNLASDSGQTSIGVRRMGELDTEPFLEAMKIKYNNEEAEDRASELCSLWDEYLRDTNWHPFKNIEQSNGTYRRMINEEDERLRDLKNELGDKVYKAVTNALTEINECNPSGGYITVELWNYEEKRKASLKEGLEYLLKIWNLHMP</sequence>
<keyword evidence="2" id="KW-1185">Reference proteome</keyword>
<reference evidence="2" key="1">
    <citation type="journal article" date="2023" name="Front. Plant Sci.">
        <title>Chromosomal-level genome assembly of Melastoma candidum provides insights into trichome evolution.</title>
        <authorList>
            <person name="Zhong Y."/>
            <person name="Wu W."/>
            <person name="Sun C."/>
            <person name="Zou P."/>
            <person name="Liu Y."/>
            <person name="Dai S."/>
            <person name="Zhou R."/>
        </authorList>
    </citation>
    <scope>NUCLEOTIDE SEQUENCE [LARGE SCALE GENOMIC DNA]</scope>
</reference>
<protein>
    <submittedName>
        <fullName evidence="1">Uncharacterized protein</fullName>
    </submittedName>
</protein>
<dbReference type="Proteomes" id="UP001057402">
    <property type="component" value="Chromosome 12"/>
</dbReference>
<gene>
    <name evidence="1" type="ORF">MLD38_038145</name>
</gene>
<dbReference type="EMBL" id="CM042891">
    <property type="protein sequence ID" value="KAI4302396.1"/>
    <property type="molecule type" value="Genomic_DNA"/>
</dbReference>
<evidence type="ECO:0000313" key="1">
    <source>
        <dbReference type="EMBL" id="KAI4302396.1"/>
    </source>
</evidence>
<accession>A0ACB9KY20</accession>
<evidence type="ECO:0000313" key="2">
    <source>
        <dbReference type="Proteomes" id="UP001057402"/>
    </source>
</evidence>